<evidence type="ECO:0000259" key="1">
    <source>
        <dbReference type="Pfam" id="PF08447"/>
    </source>
</evidence>
<dbReference type="EMBL" id="CAXJRC010000043">
    <property type="protein sequence ID" value="CAL2108133.1"/>
    <property type="molecule type" value="Genomic_DNA"/>
</dbReference>
<proteinExistence type="predicted"/>
<name>A0ABP1FCQ0_9FLAO</name>
<dbReference type="InterPro" id="IPR035965">
    <property type="entry name" value="PAS-like_dom_sf"/>
</dbReference>
<organism evidence="2 3">
    <name type="scientific">Tenacibaculum vairaonense</name>
    <dbReference type="NCBI Taxonomy" id="3137860"/>
    <lineage>
        <taxon>Bacteria</taxon>
        <taxon>Pseudomonadati</taxon>
        <taxon>Bacteroidota</taxon>
        <taxon>Flavobacteriia</taxon>
        <taxon>Flavobacteriales</taxon>
        <taxon>Flavobacteriaceae</taxon>
        <taxon>Tenacibaculum</taxon>
    </lineage>
</organism>
<dbReference type="Pfam" id="PF08447">
    <property type="entry name" value="PAS_3"/>
    <property type="match status" value="1"/>
</dbReference>
<dbReference type="RefSeq" id="WP_348703426.1">
    <property type="nucleotide sequence ID" value="NZ_CAXIYA010000011.1"/>
</dbReference>
<dbReference type="InterPro" id="IPR013655">
    <property type="entry name" value="PAS_fold_3"/>
</dbReference>
<dbReference type="CDD" id="cd00130">
    <property type="entry name" value="PAS"/>
    <property type="match status" value="1"/>
</dbReference>
<dbReference type="InterPro" id="IPR000014">
    <property type="entry name" value="PAS"/>
</dbReference>
<feature type="domain" description="PAS fold-3" evidence="1">
    <location>
        <begin position="31"/>
        <end position="113"/>
    </location>
</feature>
<evidence type="ECO:0000313" key="2">
    <source>
        <dbReference type="EMBL" id="CAL2108133.1"/>
    </source>
</evidence>
<dbReference type="NCBIfam" id="TIGR00229">
    <property type="entry name" value="sensory_box"/>
    <property type="match status" value="1"/>
</dbReference>
<accession>A0ABP1FCQ0</accession>
<gene>
    <name evidence="2" type="ORF">T190115A13A_60128</name>
</gene>
<reference evidence="2 3" key="1">
    <citation type="submission" date="2024-05" db="EMBL/GenBank/DDBJ databases">
        <authorList>
            <person name="Duchaud E."/>
        </authorList>
    </citation>
    <scope>NUCLEOTIDE SEQUENCE [LARGE SCALE GENOMIC DNA]</scope>
    <source>
        <strain evidence="2">Ena-SAMPLE-TAB-13-05-2024-13:56:06:370-140305</strain>
    </source>
</reference>
<dbReference type="Gene3D" id="3.30.450.20">
    <property type="entry name" value="PAS domain"/>
    <property type="match status" value="1"/>
</dbReference>
<evidence type="ECO:0000313" key="3">
    <source>
        <dbReference type="Proteomes" id="UP001497602"/>
    </source>
</evidence>
<dbReference type="Proteomes" id="UP001497602">
    <property type="component" value="Unassembled WGS sequence"/>
</dbReference>
<protein>
    <submittedName>
        <fullName evidence="2">PAS domain S-box-containing protein</fullName>
    </submittedName>
</protein>
<keyword evidence="3" id="KW-1185">Reference proteome</keyword>
<comment type="caution">
    <text evidence="2">The sequence shown here is derived from an EMBL/GenBank/DDBJ whole genome shotgun (WGS) entry which is preliminary data.</text>
</comment>
<sequence length="203" mass="23569">MNMPPKQIINEEVSWDTSKVIVSKTDLHGTILYANDTFTQASEYNAIELIGEPHNLIRHPDMPKVAFKILWESLKKGENFHAIIKNLTRTGRYYWVITDFSIDKDESGNPTGYTARRKAVPNGVVEKIEPLYRTLLEIENLKGEKASELYFNAYLKEEVGKNYNEFVVDLFEEESKKAEYLEKEDGKSNFKKGLHWFFFGEFA</sequence>
<dbReference type="SUPFAM" id="SSF55785">
    <property type="entry name" value="PYP-like sensor domain (PAS domain)"/>
    <property type="match status" value="1"/>
</dbReference>